<evidence type="ECO:0000256" key="5">
    <source>
        <dbReference type="ARBA" id="ARBA00022530"/>
    </source>
</evidence>
<dbReference type="SMART" id="SM00018">
    <property type="entry name" value="PD"/>
    <property type="match status" value="1"/>
</dbReference>
<gene>
    <name evidence="19" type="ORF">CRENBAI_000676</name>
</gene>
<feature type="region of interest" description="Disordered" evidence="15">
    <location>
        <begin position="34"/>
        <end position="64"/>
    </location>
</feature>
<dbReference type="PROSITE" id="PS51448">
    <property type="entry name" value="P_TREFOIL_2"/>
    <property type="match status" value="1"/>
</dbReference>
<protein>
    <submittedName>
        <fullName evidence="19">Uncharacterized protein</fullName>
    </submittedName>
</protein>
<feature type="region of interest" description="Disordered" evidence="15">
    <location>
        <begin position="587"/>
        <end position="606"/>
    </location>
</feature>
<feature type="compositionally biased region" description="Polar residues" evidence="15">
    <location>
        <begin position="55"/>
        <end position="64"/>
    </location>
</feature>
<dbReference type="Pfam" id="PF00100">
    <property type="entry name" value="Zona_pellucida"/>
    <property type="match status" value="1"/>
</dbReference>
<dbReference type="Gene3D" id="4.10.110.10">
    <property type="entry name" value="Spasmolytic Protein, domain 1"/>
    <property type="match status" value="1"/>
</dbReference>
<feature type="region of interest" description="Disordered" evidence="15">
    <location>
        <begin position="82"/>
        <end position="106"/>
    </location>
</feature>
<dbReference type="InterPro" id="IPR017957">
    <property type="entry name" value="P_trefoil_CS"/>
</dbReference>
<dbReference type="Pfam" id="PF00088">
    <property type="entry name" value="Trefoil"/>
    <property type="match status" value="1"/>
</dbReference>
<comment type="similarity">
    <text evidence="2">Belongs to the ZP domain family. ZPB subfamily.</text>
</comment>
<dbReference type="PROSITE" id="PS00025">
    <property type="entry name" value="P_TREFOIL_1"/>
    <property type="match status" value="1"/>
</dbReference>
<feature type="disulfide bond" evidence="14">
    <location>
        <begin position="901"/>
        <end position="927"/>
    </location>
</feature>
<evidence type="ECO:0000256" key="12">
    <source>
        <dbReference type="ARBA" id="ARBA00023279"/>
    </source>
</evidence>
<dbReference type="PROSITE" id="PS51034">
    <property type="entry name" value="ZP_2"/>
    <property type="match status" value="1"/>
</dbReference>
<evidence type="ECO:0000256" key="6">
    <source>
        <dbReference type="ARBA" id="ARBA00022685"/>
    </source>
</evidence>
<name>A0AAV9QZ09_9TELE</name>
<dbReference type="EMBL" id="JAHHUM010002688">
    <property type="protein sequence ID" value="KAK5601367.1"/>
    <property type="molecule type" value="Genomic_DNA"/>
</dbReference>
<keyword evidence="9 16" id="KW-0472">Membrane</keyword>
<keyword evidence="8 16" id="KW-1133">Transmembrane helix</keyword>
<evidence type="ECO:0000256" key="8">
    <source>
        <dbReference type="ARBA" id="ARBA00022989"/>
    </source>
</evidence>
<evidence type="ECO:0000256" key="11">
    <source>
        <dbReference type="ARBA" id="ARBA00023180"/>
    </source>
</evidence>
<keyword evidence="11" id="KW-0325">Glycoprotein</keyword>
<evidence type="ECO:0000259" key="18">
    <source>
        <dbReference type="PROSITE" id="PS51448"/>
    </source>
</evidence>
<dbReference type="PANTHER" id="PTHR23343:SF117">
    <property type="entry name" value="ZONA PELLUCIDA SPERM-BINDING PROTEIN 4-LIKE ISOFORM X1"/>
    <property type="match status" value="1"/>
</dbReference>
<dbReference type="GO" id="GO:0005886">
    <property type="term" value="C:plasma membrane"/>
    <property type="evidence" value="ECO:0007669"/>
    <property type="project" value="UniProtKB-SubCell"/>
</dbReference>
<keyword evidence="3" id="KW-1003">Cell membrane</keyword>
<dbReference type="InterPro" id="IPR051148">
    <property type="entry name" value="Zona_Pellucida_Domain_gp"/>
</dbReference>
<accession>A0AAV9QZ09</accession>
<dbReference type="GO" id="GO:0035804">
    <property type="term" value="F:structural constituent of egg coat"/>
    <property type="evidence" value="ECO:0007669"/>
    <property type="project" value="TreeGrafter"/>
</dbReference>
<feature type="domain" description="ZP" evidence="17">
    <location>
        <begin position="941"/>
        <end position="1206"/>
    </location>
</feature>
<feature type="disulfide bond" evidence="14">
    <location>
        <begin position="911"/>
        <end position="926"/>
    </location>
</feature>
<dbReference type="SMART" id="SM00241">
    <property type="entry name" value="ZP"/>
    <property type="match status" value="1"/>
</dbReference>
<evidence type="ECO:0000256" key="9">
    <source>
        <dbReference type="ARBA" id="ARBA00023136"/>
    </source>
</evidence>
<evidence type="ECO:0000313" key="20">
    <source>
        <dbReference type="Proteomes" id="UP001311232"/>
    </source>
</evidence>
<proteinExistence type="inferred from homology"/>
<comment type="caution">
    <text evidence="19">The sequence shown here is derived from an EMBL/GenBank/DDBJ whole genome shotgun (WGS) entry which is preliminary data.</text>
</comment>
<dbReference type="GO" id="GO:0007339">
    <property type="term" value="P:binding of sperm to zona pellucida"/>
    <property type="evidence" value="ECO:0007669"/>
    <property type="project" value="TreeGrafter"/>
</dbReference>
<dbReference type="Pfam" id="PF23344">
    <property type="entry name" value="ZP-N"/>
    <property type="match status" value="1"/>
</dbReference>
<keyword evidence="7 16" id="KW-0812">Transmembrane</keyword>
<dbReference type="SUPFAM" id="SSF57492">
    <property type="entry name" value="Trefoil"/>
    <property type="match status" value="1"/>
</dbReference>
<dbReference type="GO" id="GO:0060468">
    <property type="term" value="P:prevention of polyspermy"/>
    <property type="evidence" value="ECO:0007669"/>
    <property type="project" value="TreeGrafter"/>
</dbReference>
<keyword evidence="10 14" id="KW-1015">Disulfide bond</keyword>
<dbReference type="CDD" id="cd00111">
    <property type="entry name" value="Trefoil"/>
    <property type="match status" value="1"/>
</dbReference>
<evidence type="ECO:0000256" key="10">
    <source>
        <dbReference type="ARBA" id="ARBA00023157"/>
    </source>
</evidence>
<keyword evidence="4" id="KW-0964">Secreted</keyword>
<comment type="caution">
    <text evidence="14">Lacks conserved residue(s) required for the propagation of feature annotation.</text>
</comment>
<evidence type="ECO:0000313" key="19">
    <source>
        <dbReference type="EMBL" id="KAK5601367.1"/>
    </source>
</evidence>
<dbReference type="Proteomes" id="UP001311232">
    <property type="component" value="Unassembled WGS sequence"/>
</dbReference>
<dbReference type="AlphaFoldDB" id="A0AAV9QZ09"/>
<dbReference type="GO" id="GO:0035805">
    <property type="term" value="C:egg coat"/>
    <property type="evidence" value="ECO:0007669"/>
    <property type="project" value="UniProtKB-SubCell"/>
</dbReference>
<evidence type="ECO:0000256" key="1">
    <source>
        <dbReference type="ARBA" id="ARBA00004251"/>
    </source>
</evidence>
<feature type="domain" description="P-type" evidence="18">
    <location>
        <begin position="899"/>
        <end position="939"/>
    </location>
</feature>
<feature type="compositionally biased region" description="Pro residues" evidence="15">
    <location>
        <begin position="771"/>
        <end position="785"/>
    </location>
</feature>
<evidence type="ECO:0000256" key="2">
    <source>
        <dbReference type="ARBA" id="ARBA00010863"/>
    </source>
</evidence>
<dbReference type="GO" id="GO:0032190">
    <property type="term" value="F:acrosin binding"/>
    <property type="evidence" value="ECO:0007669"/>
    <property type="project" value="TreeGrafter"/>
</dbReference>
<keyword evidence="6" id="KW-0165">Cleavage on pair of basic residues</keyword>
<evidence type="ECO:0000256" key="13">
    <source>
        <dbReference type="ARBA" id="ARBA00024183"/>
    </source>
</evidence>
<dbReference type="InterPro" id="IPR000519">
    <property type="entry name" value="P_trefoil_dom"/>
</dbReference>
<reference evidence="19 20" key="1">
    <citation type="submission" date="2021-06" db="EMBL/GenBank/DDBJ databases">
        <authorList>
            <person name="Palmer J.M."/>
        </authorList>
    </citation>
    <scope>NUCLEOTIDE SEQUENCE [LARGE SCALE GENOMIC DNA]</scope>
    <source>
        <strain evidence="19 20">MEX-2019</strain>
        <tissue evidence="19">Muscle</tissue>
    </source>
</reference>
<dbReference type="InterPro" id="IPR042235">
    <property type="entry name" value="ZP-C_dom"/>
</dbReference>
<sequence>MTCELKRQIRSFLIVLIVLLYSFQLCCSVSLARREDDSTTQRGESASAGEERPENGQQAEPQPHTVKQVTWTASRDLSHLSGLLKPRPDFKPPANPLPLVRAPKPDQTSYSFALNSSTWTTGNVKEEGRPSAPEDGYQEDFTGFSEIQGKVLGLLSDSSPHFTEWEAMKPLVECADDVMTLTASSHGFAHLQVDRQSASPISIFQLPSYCGYSVKASWPDLEMTVPYDGCYIIQENDSYVLPMLWLGSPLKLSCPMTVSTAIPMYSLSAPLVFCSAYGMAVQIPGQEHSVPILGVIVDGAKDPFVSERCAFQVDSEAQDLTYLISHSAPCITTDDSLQLQLILDDVHYVLSCPVIPQFPHAPSLPDYPHLSPGDTLPPYFLDPISPVPTTTSPPPHQAPVKEQTIENPHYQHHLASGLQYQQLPQMFPPALQTSHPPKPTIGRFPESVQQYYQYPSGSEKLSYSSDSHLQYFPHLIHSKDHSEHQVFELPDHLSQYPYTVFYPYVPFYYQALIPAAEEHPKPSAGPYYPEYYHQKLDYPVSTVTQAPAPTPHPSFPPKQALNPEHQTSLFYPPMSYYHQQALSYSASHPASAPPVGTPDTPRYPSSHSNIQTPFHFQLPPHLPPVKQEPEKPVASHHMFYQAHYPKLLPPFPHYPKIPSPTTAPDWITPQTSHIQCLNENMAAFLPFADPESIQVRDPLQSWQSLSSVSPFCGYMLQRTAGHGVILHSPLPACHSHLQTPTTISLPISYWDFSTWQNRTLDLQCPYQSTPDTPPTTSPWTFPTPPSTTKGKPGPSVVTRTDVFCSFQQMKVVLPPGPISEIVLKDINGNQMSLPEAPKECGYYASEAKDGTIHLFLQLHSHCHMSVQGEMYIINILYTTRSGRKEAKVSCPLVILRFEHECNLHSEYRLPCGSSSISQTQCLAMGCCFNKHPPACYYPMDECTIDRHMIFAVPASLTDPPLSTALLVAANNSTCKPQKVTPEYALFKIPMDGCGTRRVEVGKTVVYLVEITNVVQTVSLNYGTITRDSPVRLLVECRYMPGTVLSVSYVVKTPTFGPDVHTQGVFGVQLRIAKDAQYSSYYPQYHQPLHMLLGKPLHLEVRLLNSPDPSLVLLVHFCVAYPRSGKAAWVLLYNGCPNPLDPAPPKTVLSDPTPPSPQSQTRRFTIRTFQFLPDGEFQDIEEEIYFMCSTEICSPQDGPCVEGCFGH</sequence>
<dbReference type="InterPro" id="IPR055355">
    <property type="entry name" value="ZP-C"/>
</dbReference>
<evidence type="ECO:0000256" key="3">
    <source>
        <dbReference type="ARBA" id="ARBA00022475"/>
    </source>
</evidence>
<keyword evidence="20" id="KW-1185">Reference proteome</keyword>
<dbReference type="Gene3D" id="2.60.40.4100">
    <property type="entry name" value="Zona pellucida, ZP-C domain"/>
    <property type="match status" value="1"/>
</dbReference>
<keyword evidence="12" id="KW-0278">Fertilization</keyword>
<keyword evidence="5" id="KW-0272">Extracellular matrix</keyword>
<feature type="transmembrane region" description="Helical" evidence="16">
    <location>
        <begin position="12"/>
        <end position="32"/>
    </location>
</feature>
<dbReference type="PANTHER" id="PTHR23343">
    <property type="entry name" value="ZONA PELLUCIDA SPERM-BINDING PROTEIN"/>
    <property type="match status" value="1"/>
</dbReference>
<evidence type="ECO:0000256" key="7">
    <source>
        <dbReference type="ARBA" id="ARBA00022692"/>
    </source>
</evidence>
<evidence type="ECO:0000256" key="4">
    <source>
        <dbReference type="ARBA" id="ARBA00022525"/>
    </source>
</evidence>
<evidence type="ECO:0000256" key="16">
    <source>
        <dbReference type="SAM" id="Phobius"/>
    </source>
</evidence>
<dbReference type="InterPro" id="IPR055356">
    <property type="entry name" value="ZP-N"/>
</dbReference>
<dbReference type="InterPro" id="IPR001507">
    <property type="entry name" value="ZP_dom"/>
</dbReference>
<dbReference type="Gene3D" id="2.60.40.3210">
    <property type="entry name" value="Zona pellucida, ZP-N domain"/>
    <property type="match status" value="1"/>
</dbReference>
<evidence type="ECO:0000256" key="15">
    <source>
        <dbReference type="SAM" id="MobiDB-lite"/>
    </source>
</evidence>
<evidence type="ECO:0000256" key="14">
    <source>
        <dbReference type="PROSITE-ProRule" id="PRU00779"/>
    </source>
</evidence>
<comment type="subcellular location">
    <subcellularLocation>
        <location evidence="1">Cell membrane</location>
        <topology evidence="1">Single-pass type I membrane protein</topology>
    </subcellularLocation>
    <subcellularLocation>
        <location evidence="13">Zona pellucida</location>
    </subcellularLocation>
</comment>
<evidence type="ECO:0000259" key="17">
    <source>
        <dbReference type="PROSITE" id="PS51034"/>
    </source>
</evidence>
<organism evidence="19 20">
    <name type="scientific">Crenichthys baileyi</name>
    <name type="common">White River springfish</name>
    <dbReference type="NCBI Taxonomy" id="28760"/>
    <lineage>
        <taxon>Eukaryota</taxon>
        <taxon>Metazoa</taxon>
        <taxon>Chordata</taxon>
        <taxon>Craniata</taxon>
        <taxon>Vertebrata</taxon>
        <taxon>Euteleostomi</taxon>
        <taxon>Actinopterygii</taxon>
        <taxon>Neopterygii</taxon>
        <taxon>Teleostei</taxon>
        <taxon>Neoteleostei</taxon>
        <taxon>Acanthomorphata</taxon>
        <taxon>Ovalentaria</taxon>
        <taxon>Atherinomorphae</taxon>
        <taxon>Cyprinodontiformes</taxon>
        <taxon>Goodeidae</taxon>
        <taxon>Crenichthys</taxon>
    </lineage>
</organism>
<feature type="region of interest" description="Disordered" evidence="15">
    <location>
        <begin position="768"/>
        <end position="794"/>
    </location>
</feature>
<dbReference type="InterPro" id="IPR044913">
    <property type="entry name" value="P_trefoil_dom_sf"/>
</dbReference>